<name>A0A2N3PLC6_9HELI</name>
<dbReference type="InterPro" id="IPR005653">
    <property type="entry name" value="OstA-like_N"/>
</dbReference>
<dbReference type="EMBL" id="MBPK01000002">
    <property type="protein sequence ID" value="PKT82586.1"/>
    <property type="molecule type" value="Genomic_DNA"/>
</dbReference>
<comment type="caution">
    <text evidence="3">The sequence shown here is derived from an EMBL/GenBank/DDBJ whole genome shotgun (WGS) entry which is preliminary data.</text>
</comment>
<keyword evidence="1" id="KW-0472">Membrane</keyword>
<dbReference type="InterPro" id="IPR050218">
    <property type="entry name" value="LptD"/>
</dbReference>
<dbReference type="GO" id="GO:1990351">
    <property type="term" value="C:transporter complex"/>
    <property type="evidence" value="ECO:0007669"/>
    <property type="project" value="TreeGrafter"/>
</dbReference>
<dbReference type="RefSeq" id="WP_006802248.1">
    <property type="nucleotide sequence ID" value="NZ_CABKOI010000021.1"/>
</dbReference>
<accession>A0A2N3PLC6</accession>
<feature type="domain" description="Organic solvent tolerance-like N-terminal" evidence="2">
    <location>
        <begin position="68"/>
        <end position="177"/>
    </location>
</feature>
<reference evidence="3 4" key="1">
    <citation type="submission" date="2016-07" db="EMBL/GenBank/DDBJ databases">
        <title>Detection of Helicobacter winghamensis from caecal content of red fox (Vulpes vulpes).</title>
        <authorList>
            <person name="Zanoni R.G."/>
            <person name="Florio D."/>
            <person name="Caffara M."/>
            <person name="Renzi M."/>
            <person name="Parisi A."/>
            <person name="Pasquali F."/>
            <person name="Manfreda G."/>
        </authorList>
    </citation>
    <scope>NUCLEOTIDE SEQUENCE [LARGE SCALE GENOMIC DNA]</scope>
    <source>
        <strain evidence="3 4">295_13</strain>
    </source>
</reference>
<gene>
    <name evidence="3" type="ORF">BCM31_07615</name>
</gene>
<dbReference type="InterPro" id="IPR020889">
    <property type="entry name" value="LipoPS_assembly_LptD"/>
</dbReference>
<protein>
    <recommendedName>
        <fullName evidence="2">Organic solvent tolerance-like N-terminal domain-containing protein</fullName>
    </recommendedName>
</protein>
<dbReference type="HAMAP" id="MF_01411">
    <property type="entry name" value="LPS_assembly_LptD"/>
    <property type="match status" value="1"/>
</dbReference>
<evidence type="ECO:0000259" key="2">
    <source>
        <dbReference type="Pfam" id="PF03968"/>
    </source>
</evidence>
<dbReference type="PANTHER" id="PTHR30189">
    <property type="entry name" value="LPS-ASSEMBLY PROTEIN"/>
    <property type="match status" value="1"/>
</dbReference>
<evidence type="ECO:0000256" key="1">
    <source>
        <dbReference type="ARBA" id="ARBA00023237"/>
    </source>
</evidence>
<dbReference type="GO" id="GO:0009279">
    <property type="term" value="C:cell outer membrane"/>
    <property type="evidence" value="ECO:0007669"/>
    <property type="project" value="InterPro"/>
</dbReference>
<dbReference type="STRING" id="556267.HWAG_00555"/>
<dbReference type="GeneID" id="97289108"/>
<dbReference type="AlphaFoldDB" id="A0A2N3PLC6"/>
<dbReference type="PANTHER" id="PTHR30189:SF1">
    <property type="entry name" value="LPS-ASSEMBLY PROTEIN LPTD"/>
    <property type="match status" value="1"/>
</dbReference>
<dbReference type="Proteomes" id="UP000233350">
    <property type="component" value="Unassembled WGS sequence"/>
</dbReference>
<keyword evidence="1" id="KW-0998">Cell outer membrane</keyword>
<evidence type="ECO:0000313" key="3">
    <source>
        <dbReference type="EMBL" id="PKT82586.1"/>
    </source>
</evidence>
<evidence type="ECO:0000313" key="4">
    <source>
        <dbReference type="Proteomes" id="UP000233350"/>
    </source>
</evidence>
<dbReference type="GO" id="GO:0043165">
    <property type="term" value="P:Gram-negative-bacterium-type cell outer membrane assembly"/>
    <property type="evidence" value="ECO:0007669"/>
    <property type="project" value="InterPro"/>
</dbReference>
<dbReference type="GO" id="GO:0015920">
    <property type="term" value="P:lipopolysaccharide transport"/>
    <property type="evidence" value="ECO:0007669"/>
    <property type="project" value="InterPro"/>
</dbReference>
<dbReference type="OrthoDB" id="9760225at2"/>
<organism evidence="3 4">
    <name type="scientific">Helicobacter winghamensis</name>
    <dbReference type="NCBI Taxonomy" id="157268"/>
    <lineage>
        <taxon>Bacteria</taxon>
        <taxon>Pseudomonadati</taxon>
        <taxon>Campylobacterota</taxon>
        <taxon>Epsilonproteobacteria</taxon>
        <taxon>Campylobacterales</taxon>
        <taxon>Helicobacteraceae</taxon>
        <taxon>Helicobacter</taxon>
    </lineage>
</organism>
<dbReference type="Pfam" id="PF03968">
    <property type="entry name" value="LptD_N"/>
    <property type="match status" value="1"/>
</dbReference>
<keyword evidence="4" id="KW-1185">Reference proteome</keyword>
<proteinExistence type="inferred from homology"/>
<sequence>MFKSAKKIGIVISLATTFVLNSLEARPSIKQFDAKQEAVFEFLADDMEYNQSIVVGKGHATVINLDYYISANQATYDTKMREIILSGDVNAYKGNALYLKAQEVKIKLQEDYSFLEPFYLQDSTTGLWVEAKNAEYDQEIYKMQDASISTCSVNNPIWKLKASEGKYDMNKEWLTLWNPRLCVYDIPVLYLPYLSFSAGYKRKSGLLYPVLGNSNDDGVIYSQPIYFAPHDWWDITLTPTLRAKRGGGVYGEFRVVDDKDQMLWANFGYFGDSNSYQNTYDLENQEHFGFQLEYTRKDLLTNVQNYFYEDGLYADISQVSDVDYFRLTDDKAEKRADLQGSLLTSRLNYFLKSDSDYVGIYGRYYSDLESTSNTKTLQTLPQVQYHRQIDKLFIDDLYYSFDYQIKHFTRPIGYRAVQQEAQLPILFTQNLANDYLNVSLSPVFYATQVNYNNVDNGLNLKTGRYITQHYQFKANTDLVKEYENFGHTLNLEALYTMPGFKDKKGDFTTFFTLPGDSQELRLSASQHFYDTNNILKLSHRMRQYFYLEDGHKVGELENEVQYFYDYEWSFLSDIFYAHSENRISEATHKINYDGEYLQAYFGHFFRDSFAKVDWSRGRYGEASYIMAGASKEFANLNLFASLGYDYKEDYFKTWQVGFETSVRCFSFGLKYVSEVYPMLTTRGAEARDDKYVLLTIRFIPLLSSDVKVGR</sequence>